<dbReference type="SUPFAM" id="SSF56784">
    <property type="entry name" value="HAD-like"/>
    <property type="match status" value="1"/>
</dbReference>
<gene>
    <name evidence="1" type="ORF">LCGC14_0112600</name>
</gene>
<dbReference type="AlphaFoldDB" id="A0A0F9VD00"/>
<evidence type="ECO:0000313" key="1">
    <source>
        <dbReference type="EMBL" id="KKO01905.1"/>
    </source>
</evidence>
<dbReference type="InterPro" id="IPR010708">
    <property type="entry name" value="5'(3')-deoxyribonucleotidase"/>
</dbReference>
<dbReference type="InterPro" id="IPR036412">
    <property type="entry name" value="HAD-like_sf"/>
</dbReference>
<dbReference type="EMBL" id="LAZR01000033">
    <property type="protein sequence ID" value="KKO01905.1"/>
    <property type="molecule type" value="Genomic_DNA"/>
</dbReference>
<dbReference type="InterPro" id="IPR023214">
    <property type="entry name" value="HAD_sf"/>
</dbReference>
<dbReference type="Pfam" id="PF06941">
    <property type="entry name" value="NT5C"/>
    <property type="match status" value="1"/>
</dbReference>
<reference evidence="1" key="1">
    <citation type="journal article" date="2015" name="Nature">
        <title>Complex archaea that bridge the gap between prokaryotes and eukaryotes.</title>
        <authorList>
            <person name="Spang A."/>
            <person name="Saw J.H."/>
            <person name="Jorgensen S.L."/>
            <person name="Zaremba-Niedzwiedzka K."/>
            <person name="Martijn J."/>
            <person name="Lind A.E."/>
            <person name="van Eijk R."/>
            <person name="Schleper C."/>
            <person name="Guy L."/>
            <person name="Ettema T.J."/>
        </authorList>
    </citation>
    <scope>NUCLEOTIDE SEQUENCE</scope>
</reference>
<protein>
    <submittedName>
        <fullName evidence="1">Uncharacterized protein</fullName>
    </submittedName>
</protein>
<dbReference type="GO" id="GO:0008253">
    <property type="term" value="F:5'-nucleotidase activity"/>
    <property type="evidence" value="ECO:0007669"/>
    <property type="project" value="InterPro"/>
</dbReference>
<organism evidence="1">
    <name type="scientific">marine sediment metagenome</name>
    <dbReference type="NCBI Taxonomy" id="412755"/>
    <lineage>
        <taxon>unclassified sequences</taxon>
        <taxon>metagenomes</taxon>
        <taxon>ecological metagenomes</taxon>
    </lineage>
</organism>
<proteinExistence type="predicted"/>
<name>A0A0F9VD00_9ZZZZ</name>
<sequence>MKKPIIYDCDGVLLDIIGGLRKALWEIDGIKTNGPIPRSYDLKEWMGVDDQAFVIDRILRFNNGEGDYFSNLEPLPGSVEFVKAMRERGYTDSVLTAAGKEAKIKAGRRSNLDRAFGGFTEIKYVGLTESKKPFLEKMPTSWFIEDNIGNAHLGAATGHDTLLIEYEHNATKTGDEDFRRVKDWAEIRSIFDAQHVPAPTL</sequence>
<comment type="caution">
    <text evidence="1">The sequence shown here is derived from an EMBL/GenBank/DDBJ whole genome shotgun (WGS) entry which is preliminary data.</text>
</comment>
<accession>A0A0F9VD00</accession>
<dbReference type="GO" id="GO:0009264">
    <property type="term" value="P:deoxyribonucleotide catabolic process"/>
    <property type="evidence" value="ECO:0007669"/>
    <property type="project" value="InterPro"/>
</dbReference>
<dbReference type="Gene3D" id="3.40.50.1000">
    <property type="entry name" value="HAD superfamily/HAD-like"/>
    <property type="match status" value="1"/>
</dbReference>